<evidence type="ECO:0000256" key="1">
    <source>
        <dbReference type="SAM" id="Phobius"/>
    </source>
</evidence>
<keyword evidence="1" id="KW-0812">Transmembrane</keyword>
<keyword evidence="1" id="KW-0472">Membrane</keyword>
<dbReference type="EMBL" id="BTFZ01000011">
    <property type="protein sequence ID" value="GMM36976.1"/>
    <property type="molecule type" value="Genomic_DNA"/>
</dbReference>
<proteinExistence type="predicted"/>
<dbReference type="AlphaFoldDB" id="A0AAV5QQX8"/>
<evidence type="ECO:0000313" key="2">
    <source>
        <dbReference type="EMBL" id="GMM36976.1"/>
    </source>
</evidence>
<keyword evidence="3" id="KW-1185">Reference proteome</keyword>
<dbReference type="Proteomes" id="UP001360560">
    <property type="component" value="Unassembled WGS sequence"/>
</dbReference>
<accession>A0AAV5QQX8</accession>
<keyword evidence="1" id="KW-1133">Transmembrane helix</keyword>
<feature type="transmembrane region" description="Helical" evidence="1">
    <location>
        <begin position="77"/>
        <end position="99"/>
    </location>
</feature>
<sequence length="231" mass="26663">MIDCMERRTVSSYDEFDETILGHLKIYAPDLIIPEALYSAFQGTSLSNLKISPPLDESLKIYDGCHGFEIIRKLQDLAWVFVSFGVPLNLWSKLVFLYSPPRFKRRLRKRLSEKNSRSMTGIDYWLHSLITLTKNICFENHTNDLIGSTRLFCPTRGSCLKEGILELISLAEDLPVDIGLLNIKFRIAELCSQRSDSYSLKKVLDEKLLGVKSYCELREIIWKVFPDNVIY</sequence>
<dbReference type="GeneID" id="90074951"/>
<reference evidence="2 3" key="1">
    <citation type="journal article" date="2023" name="Elife">
        <title>Identification of key yeast species and microbe-microbe interactions impacting larval growth of Drosophila in the wild.</title>
        <authorList>
            <person name="Mure A."/>
            <person name="Sugiura Y."/>
            <person name="Maeda R."/>
            <person name="Honda K."/>
            <person name="Sakurai N."/>
            <person name="Takahashi Y."/>
            <person name="Watada M."/>
            <person name="Katoh T."/>
            <person name="Gotoh A."/>
            <person name="Gotoh Y."/>
            <person name="Taniguchi I."/>
            <person name="Nakamura K."/>
            <person name="Hayashi T."/>
            <person name="Katayama T."/>
            <person name="Uemura T."/>
            <person name="Hattori Y."/>
        </authorList>
    </citation>
    <scope>NUCLEOTIDE SEQUENCE [LARGE SCALE GENOMIC DNA]</scope>
    <source>
        <strain evidence="2 3">SC-9</strain>
    </source>
</reference>
<comment type="caution">
    <text evidence="2">The sequence shown here is derived from an EMBL/GenBank/DDBJ whole genome shotgun (WGS) entry which is preliminary data.</text>
</comment>
<dbReference type="RefSeq" id="XP_064853972.1">
    <property type="nucleotide sequence ID" value="XM_064997900.1"/>
</dbReference>
<name>A0AAV5QQX8_9ASCO</name>
<gene>
    <name evidence="2" type="ORF">DASC09_043010</name>
</gene>
<evidence type="ECO:0000313" key="3">
    <source>
        <dbReference type="Proteomes" id="UP001360560"/>
    </source>
</evidence>
<organism evidence="2 3">
    <name type="scientific">Saccharomycopsis crataegensis</name>
    <dbReference type="NCBI Taxonomy" id="43959"/>
    <lineage>
        <taxon>Eukaryota</taxon>
        <taxon>Fungi</taxon>
        <taxon>Dikarya</taxon>
        <taxon>Ascomycota</taxon>
        <taxon>Saccharomycotina</taxon>
        <taxon>Saccharomycetes</taxon>
        <taxon>Saccharomycopsidaceae</taxon>
        <taxon>Saccharomycopsis</taxon>
    </lineage>
</organism>
<protein>
    <submittedName>
        <fullName evidence="2">Uncharacterized protein</fullName>
    </submittedName>
</protein>